<evidence type="ECO:0000256" key="1">
    <source>
        <dbReference type="ARBA" id="ARBA00004442"/>
    </source>
</evidence>
<protein>
    <submittedName>
        <fullName evidence="8">Starch-binding associating with outer membrane</fullName>
    </submittedName>
</protein>
<dbReference type="Proteomes" id="UP000199440">
    <property type="component" value="Unassembled WGS sequence"/>
</dbReference>
<evidence type="ECO:0000256" key="3">
    <source>
        <dbReference type="ARBA" id="ARBA00022729"/>
    </source>
</evidence>
<dbReference type="AlphaFoldDB" id="A0A1G9XVJ8"/>
<feature type="domain" description="RagB/SusD" evidence="6">
    <location>
        <begin position="278"/>
        <end position="543"/>
    </location>
</feature>
<reference evidence="8 9" key="1">
    <citation type="submission" date="2016-10" db="EMBL/GenBank/DDBJ databases">
        <authorList>
            <person name="de Groot N.N."/>
        </authorList>
    </citation>
    <scope>NUCLEOTIDE SEQUENCE [LARGE SCALE GENOMIC DNA]</scope>
    <source>
        <strain evidence="8 9">DSM 19886</strain>
    </source>
</reference>
<dbReference type="STRING" id="192904.SAMN04488514_11936"/>
<dbReference type="OrthoDB" id="5694214at2"/>
<keyword evidence="3" id="KW-0732">Signal</keyword>
<feature type="domain" description="SusD-like N-terminal" evidence="7">
    <location>
        <begin position="57"/>
        <end position="208"/>
    </location>
</feature>
<keyword evidence="9" id="KW-1185">Reference proteome</keyword>
<gene>
    <name evidence="8" type="ORF">SAMN04488514_11936</name>
</gene>
<dbReference type="InterPro" id="IPR011990">
    <property type="entry name" value="TPR-like_helical_dom_sf"/>
</dbReference>
<evidence type="ECO:0000256" key="5">
    <source>
        <dbReference type="ARBA" id="ARBA00023237"/>
    </source>
</evidence>
<sequence>MKTLTRTIFILTFIGLIASCNNDFMDRYPPDKINEANYWKTLGDLETYSNQFYAELSTSGNWQADNMTDNQGPANRNAFIWNEYVIPSTGGGWGKNDWATIRSCNFFLTHFQTVEGDAELINTYVGEVRFFRAWNYYGKVKQFGDVPWIDEELNVDSGELNIPRTSRNVVVDSIVADLDFAISNLPETSSENRLTKYAALALKSRICLYEGTWQKYHGLGDFEDLLRKSVEASTEIIDSGNFQIYNTGNPDEDYYNLFIIDELSGNSEAIMIKQYSENLLMSNRVRQLGESGSGFTKDFALTYLSNDGLPIANSTEYQGDNVNDYMQEFENRDPRMKQSIYTPDQPYHITSDGEVQNQEAPQFDNGLCFTGYRIYKQFSPTQRDFEYQRCTLDEFIFRYGEVLLNYAEAKAELGEIDQSDLDLSVNKLRERVNMPSMTLDVGFVDPNWPNWEVPVSDLINEIRRERRVELAAEGFRFDDLMRWKAGKLLEGPNSFLGALDPDTEEYRVLYPGLTRTWDDKLYLYPVPIQEITLNPNLTQNPGWSE</sequence>
<dbReference type="SUPFAM" id="SSF48452">
    <property type="entry name" value="TPR-like"/>
    <property type="match status" value="1"/>
</dbReference>
<dbReference type="InterPro" id="IPR012944">
    <property type="entry name" value="SusD_RagB_dom"/>
</dbReference>
<dbReference type="InterPro" id="IPR033985">
    <property type="entry name" value="SusD-like_N"/>
</dbReference>
<proteinExistence type="inferred from homology"/>
<evidence type="ECO:0000256" key="2">
    <source>
        <dbReference type="ARBA" id="ARBA00006275"/>
    </source>
</evidence>
<dbReference type="Gene3D" id="1.25.40.390">
    <property type="match status" value="1"/>
</dbReference>
<dbReference type="Pfam" id="PF14322">
    <property type="entry name" value="SusD-like_3"/>
    <property type="match status" value="1"/>
</dbReference>
<dbReference type="RefSeq" id="WP_089895409.1">
    <property type="nucleotide sequence ID" value="NZ_FNGV01000019.1"/>
</dbReference>
<dbReference type="EMBL" id="FNGV01000019">
    <property type="protein sequence ID" value="SDN00794.1"/>
    <property type="molecule type" value="Genomic_DNA"/>
</dbReference>
<dbReference type="Pfam" id="PF07980">
    <property type="entry name" value="SusD_RagB"/>
    <property type="match status" value="1"/>
</dbReference>
<organism evidence="8 9">
    <name type="scientific">Kriegella aquimaris</name>
    <dbReference type="NCBI Taxonomy" id="192904"/>
    <lineage>
        <taxon>Bacteria</taxon>
        <taxon>Pseudomonadati</taxon>
        <taxon>Bacteroidota</taxon>
        <taxon>Flavobacteriia</taxon>
        <taxon>Flavobacteriales</taxon>
        <taxon>Flavobacteriaceae</taxon>
        <taxon>Kriegella</taxon>
    </lineage>
</organism>
<accession>A0A1G9XVJ8</accession>
<evidence type="ECO:0000313" key="8">
    <source>
        <dbReference type="EMBL" id="SDN00794.1"/>
    </source>
</evidence>
<evidence type="ECO:0000313" key="9">
    <source>
        <dbReference type="Proteomes" id="UP000199440"/>
    </source>
</evidence>
<comment type="subcellular location">
    <subcellularLocation>
        <location evidence="1">Cell outer membrane</location>
    </subcellularLocation>
</comment>
<comment type="similarity">
    <text evidence="2">Belongs to the SusD family.</text>
</comment>
<name>A0A1G9XVJ8_9FLAO</name>
<evidence type="ECO:0000259" key="6">
    <source>
        <dbReference type="Pfam" id="PF07980"/>
    </source>
</evidence>
<dbReference type="PROSITE" id="PS51257">
    <property type="entry name" value="PROKAR_LIPOPROTEIN"/>
    <property type="match status" value="1"/>
</dbReference>
<keyword evidence="5" id="KW-0998">Cell outer membrane</keyword>
<evidence type="ECO:0000256" key="4">
    <source>
        <dbReference type="ARBA" id="ARBA00023136"/>
    </source>
</evidence>
<dbReference type="GO" id="GO:0009279">
    <property type="term" value="C:cell outer membrane"/>
    <property type="evidence" value="ECO:0007669"/>
    <property type="project" value="UniProtKB-SubCell"/>
</dbReference>
<evidence type="ECO:0000259" key="7">
    <source>
        <dbReference type="Pfam" id="PF14322"/>
    </source>
</evidence>
<keyword evidence="4" id="KW-0472">Membrane</keyword>